<dbReference type="Gene3D" id="1.10.760.10">
    <property type="entry name" value="Cytochrome c-like domain"/>
    <property type="match status" value="1"/>
</dbReference>
<dbReference type="RefSeq" id="WP_133645017.1">
    <property type="nucleotide sequence ID" value="NZ_SNYI01000003.1"/>
</dbReference>
<reference evidence="1 2" key="1">
    <citation type="submission" date="2019-03" db="EMBL/GenBank/DDBJ databases">
        <title>Genomic Encyclopedia of Archaeal and Bacterial Type Strains, Phase II (KMG-II): from individual species to whole genera.</title>
        <authorList>
            <person name="Goeker M."/>
        </authorList>
    </citation>
    <scope>NUCLEOTIDE SEQUENCE [LARGE SCALE GENOMIC DNA]</scope>
    <source>
        <strain evidence="1 2">DSM 18435</strain>
    </source>
</reference>
<protein>
    <recommendedName>
        <fullName evidence="3">Cytochrome c domain-containing protein</fullName>
    </recommendedName>
</protein>
<dbReference type="PROSITE" id="PS51257">
    <property type="entry name" value="PROKAR_LIPOPROTEIN"/>
    <property type="match status" value="1"/>
</dbReference>
<keyword evidence="2" id="KW-1185">Reference proteome</keyword>
<evidence type="ECO:0008006" key="3">
    <source>
        <dbReference type="Google" id="ProtNLM"/>
    </source>
</evidence>
<accession>A0A4R6TGS2</accession>
<name>A0A4R6TGS2_9FLAO</name>
<dbReference type="GO" id="GO:0009055">
    <property type="term" value="F:electron transfer activity"/>
    <property type="evidence" value="ECO:0007669"/>
    <property type="project" value="InterPro"/>
</dbReference>
<evidence type="ECO:0000313" key="1">
    <source>
        <dbReference type="EMBL" id="TDQ29447.1"/>
    </source>
</evidence>
<dbReference type="Proteomes" id="UP000295468">
    <property type="component" value="Unassembled WGS sequence"/>
</dbReference>
<sequence length="120" mass="12877">MIRYLTRPAILFLGAITIGCSSSDNSDGVIPPDDPDNESVTYTANIRPIIQSNCTSCHGNPPTQNAPMSLTTLQQVRSAVQSRNLLGRINSTTNPMPPDGRLPVSARNAIQAWVDAGFPE</sequence>
<organism evidence="1 2">
    <name type="scientific">Zeaxanthinibacter enoshimensis</name>
    <dbReference type="NCBI Taxonomy" id="392009"/>
    <lineage>
        <taxon>Bacteria</taxon>
        <taxon>Pseudomonadati</taxon>
        <taxon>Bacteroidota</taxon>
        <taxon>Flavobacteriia</taxon>
        <taxon>Flavobacteriales</taxon>
        <taxon>Flavobacteriaceae</taxon>
        <taxon>Zeaxanthinibacter</taxon>
    </lineage>
</organism>
<proteinExistence type="predicted"/>
<dbReference type="OrthoDB" id="9786191at2"/>
<gene>
    <name evidence="1" type="ORF">CLV82_2905</name>
</gene>
<dbReference type="GO" id="GO:0020037">
    <property type="term" value="F:heme binding"/>
    <property type="evidence" value="ECO:0007669"/>
    <property type="project" value="InterPro"/>
</dbReference>
<dbReference type="AlphaFoldDB" id="A0A4R6TGS2"/>
<evidence type="ECO:0000313" key="2">
    <source>
        <dbReference type="Proteomes" id="UP000295468"/>
    </source>
</evidence>
<dbReference type="EMBL" id="SNYI01000003">
    <property type="protein sequence ID" value="TDQ29447.1"/>
    <property type="molecule type" value="Genomic_DNA"/>
</dbReference>
<dbReference type="InterPro" id="IPR036909">
    <property type="entry name" value="Cyt_c-like_dom_sf"/>
</dbReference>
<comment type="caution">
    <text evidence="1">The sequence shown here is derived from an EMBL/GenBank/DDBJ whole genome shotgun (WGS) entry which is preliminary data.</text>
</comment>